<keyword evidence="2" id="KW-0547">Nucleotide-binding</keyword>
<dbReference type="SUPFAM" id="SSF52540">
    <property type="entry name" value="P-loop containing nucleoside triphosphate hydrolases"/>
    <property type="match status" value="1"/>
</dbReference>
<evidence type="ECO:0000256" key="3">
    <source>
        <dbReference type="ARBA" id="ARBA00022840"/>
    </source>
</evidence>
<accession>A0A4S5CJW1</accession>
<dbReference type="RefSeq" id="WP_136502087.1">
    <property type="nucleotide sequence ID" value="NZ_SSUX01000011.1"/>
</dbReference>
<dbReference type="EMBL" id="SSUX01000011">
    <property type="protein sequence ID" value="THJ43648.1"/>
    <property type="molecule type" value="Genomic_DNA"/>
</dbReference>
<dbReference type="PANTHER" id="PTHR30258">
    <property type="entry name" value="TYPE II SECRETION SYSTEM PROTEIN GSPE-RELATED"/>
    <property type="match status" value="1"/>
</dbReference>
<evidence type="ECO:0000256" key="1">
    <source>
        <dbReference type="ARBA" id="ARBA00006611"/>
    </source>
</evidence>
<evidence type="ECO:0000259" key="4">
    <source>
        <dbReference type="Pfam" id="PF00437"/>
    </source>
</evidence>
<dbReference type="GO" id="GO:0016887">
    <property type="term" value="F:ATP hydrolysis activity"/>
    <property type="evidence" value="ECO:0007669"/>
    <property type="project" value="TreeGrafter"/>
</dbReference>
<comment type="similarity">
    <text evidence="1">Belongs to the GSP E family.</text>
</comment>
<dbReference type="InterPro" id="IPR001482">
    <property type="entry name" value="T2SS/T4SS_dom"/>
</dbReference>
<dbReference type="Proteomes" id="UP000309618">
    <property type="component" value="Unassembled WGS sequence"/>
</dbReference>
<sequence length="312" mass="33773">MQPMVVESLNFIDLYLVSDGLAEVCDAGGLRPINSEELNDDLKKLRDECIKASEDMQEFTLWRSVGDERYMYRGTKIQSSESECVFVLRRVELKTRDLLSIGLTGDMRALITAPQSTGLVLVTGPMQSGKTTTAASMLKARMDAVPGISSVLEDPPETRLSGRVGKGRCIQVHAGRHNGGYKEQITLALRSGANTIFIGEIRDKSTAIEVVNAASSGHLLISTIHADSLGSAVERLVNLSGMGSSVIADCITAVTHQVMRNAGVGAARRLVLKEVIIESDIRAAVKDENYEALDAASEQKRRNVRSLGVGRE</sequence>
<dbReference type="Gene3D" id="3.40.50.300">
    <property type="entry name" value="P-loop containing nucleotide triphosphate hydrolases"/>
    <property type="match status" value="1"/>
</dbReference>
<dbReference type="GO" id="GO:0005886">
    <property type="term" value="C:plasma membrane"/>
    <property type="evidence" value="ECO:0007669"/>
    <property type="project" value="TreeGrafter"/>
</dbReference>
<keyword evidence="3" id="KW-0067">ATP-binding</keyword>
<proteinExistence type="inferred from homology"/>
<evidence type="ECO:0000313" key="5">
    <source>
        <dbReference type="EMBL" id="THJ43648.1"/>
    </source>
</evidence>
<protein>
    <recommendedName>
        <fullName evidence="4">Bacterial type II secretion system protein E domain-containing protein</fullName>
    </recommendedName>
</protein>
<feature type="domain" description="Bacterial type II secretion system protein E" evidence="4">
    <location>
        <begin position="87"/>
        <end position="260"/>
    </location>
</feature>
<comment type="caution">
    <text evidence="5">The sequence shown here is derived from an EMBL/GenBank/DDBJ whole genome shotgun (WGS) entry which is preliminary data.</text>
</comment>
<reference evidence="5 6" key="1">
    <citation type="submission" date="2019-04" db="EMBL/GenBank/DDBJ databases">
        <title>Comparative genomics of Aeromonas veronii strains pathogenic to fish.</title>
        <authorList>
            <person name="Cascarano M.C."/>
            <person name="Smyrli M."/>
            <person name="Katharios P."/>
        </authorList>
    </citation>
    <scope>NUCLEOTIDE SEQUENCE [LARGE SCALE GENOMIC DNA]</scope>
    <source>
        <strain evidence="5 6">XU1</strain>
    </source>
</reference>
<dbReference type="InterPro" id="IPR027417">
    <property type="entry name" value="P-loop_NTPase"/>
</dbReference>
<evidence type="ECO:0000256" key="2">
    <source>
        <dbReference type="ARBA" id="ARBA00022741"/>
    </source>
</evidence>
<dbReference type="Pfam" id="PF00437">
    <property type="entry name" value="T2SSE"/>
    <property type="match status" value="1"/>
</dbReference>
<dbReference type="AlphaFoldDB" id="A0A4S5CJW1"/>
<evidence type="ECO:0000313" key="6">
    <source>
        <dbReference type="Proteomes" id="UP000309618"/>
    </source>
</evidence>
<gene>
    <name evidence="5" type="ORF">E8Q35_15190</name>
</gene>
<organism evidence="5 6">
    <name type="scientific">Aeromonas veronii</name>
    <dbReference type="NCBI Taxonomy" id="654"/>
    <lineage>
        <taxon>Bacteria</taxon>
        <taxon>Pseudomonadati</taxon>
        <taxon>Pseudomonadota</taxon>
        <taxon>Gammaproteobacteria</taxon>
        <taxon>Aeromonadales</taxon>
        <taxon>Aeromonadaceae</taxon>
        <taxon>Aeromonas</taxon>
    </lineage>
</organism>
<dbReference type="GO" id="GO:0005524">
    <property type="term" value="F:ATP binding"/>
    <property type="evidence" value="ECO:0007669"/>
    <property type="project" value="UniProtKB-KW"/>
</dbReference>
<dbReference type="PANTHER" id="PTHR30258:SF1">
    <property type="entry name" value="PROTEIN TRANSPORT PROTEIN HOFB HOMOLOG"/>
    <property type="match status" value="1"/>
</dbReference>
<name>A0A4S5CJW1_AERVE</name>